<organism evidence="2 3">
    <name type="scientific">Rosa chinensis</name>
    <name type="common">China rose</name>
    <dbReference type="NCBI Taxonomy" id="74649"/>
    <lineage>
        <taxon>Eukaryota</taxon>
        <taxon>Viridiplantae</taxon>
        <taxon>Streptophyta</taxon>
        <taxon>Embryophyta</taxon>
        <taxon>Tracheophyta</taxon>
        <taxon>Spermatophyta</taxon>
        <taxon>Magnoliopsida</taxon>
        <taxon>eudicotyledons</taxon>
        <taxon>Gunneridae</taxon>
        <taxon>Pentapetalae</taxon>
        <taxon>rosids</taxon>
        <taxon>fabids</taxon>
        <taxon>Rosales</taxon>
        <taxon>Rosaceae</taxon>
        <taxon>Rosoideae</taxon>
        <taxon>Rosoideae incertae sedis</taxon>
        <taxon>Rosa</taxon>
    </lineage>
</organism>
<dbReference type="AlphaFoldDB" id="A0A2P6SEN7"/>
<dbReference type="EMBL" id="PDCK01000039">
    <property type="protein sequence ID" value="PRQ57135.1"/>
    <property type="molecule type" value="Genomic_DNA"/>
</dbReference>
<keyword evidence="1" id="KW-0812">Transmembrane</keyword>
<dbReference type="Proteomes" id="UP000238479">
    <property type="component" value="Chromosome 1"/>
</dbReference>
<gene>
    <name evidence="2" type="ORF">RchiOBHm_Chr1g0344951</name>
</gene>
<comment type="caution">
    <text evidence="2">The sequence shown here is derived from an EMBL/GenBank/DDBJ whole genome shotgun (WGS) entry which is preliminary data.</text>
</comment>
<feature type="transmembrane region" description="Helical" evidence="1">
    <location>
        <begin position="12"/>
        <end position="37"/>
    </location>
</feature>
<protein>
    <recommendedName>
        <fullName evidence="4">Cytochrome P450</fullName>
    </recommendedName>
</protein>
<name>A0A2P6SEN7_ROSCH</name>
<sequence>MGEGRGGKKLKAGLGMAVKIILSVLFSGFVLFLLYLYEVLLPKPKRLRSKLEDQGIKGPCPVFMLGNITEMKRIKVKVMESTGTETTNTTTTSMNHHHFSTAHHWPSTIFPHLVQWQNEYGMPFLLSLFSLGESCYILLFL</sequence>
<reference evidence="2 3" key="1">
    <citation type="journal article" date="2018" name="Nat. Genet.">
        <title>The Rosa genome provides new insights in the design of modern roses.</title>
        <authorList>
            <person name="Bendahmane M."/>
        </authorList>
    </citation>
    <scope>NUCLEOTIDE SEQUENCE [LARGE SCALE GENOMIC DNA]</scope>
    <source>
        <strain evidence="3">cv. Old Blush</strain>
    </source>
</reference>
<evidence type="ECO:0000313" key="3">
    <source>
        <dbReference type="Proteomes" id="UP000238479"/>
    </source>
</evidence>
<evidence type="ECO:0000256" key="1">
    <source>
        <dbReference type="SAM" id="Phobius"/>
    </source>
</evidence>
<keyword evidence="1" id="KW-1133">Transmembrane helix</keyword>
<evidence type="ECO:0008006" key="4">
    <source>
        <dbReference type="Google" id="ProtNLM"/>
    </source>
</evidence>
<proteinExistence type="predicted"/>
<dbReference type="STRING" id="74649.A0A2P6SEN7"/>
<keyword evidence="1" id="KW-0472">Membrane</keyword>
<evidence type="ECO:0000313" key="2">
    <source>
        <dbReference type="EMBL" id="PRQ57135.1"/>
    </source>
</evidence>
<accession>A0A2P6SEN7</accession>
<dbReference type="OMA" id="DAITHYR"/>
<dbReference type="Gramene" id="PRQ57135">
    <property type="protein sequence ID" value="PRQ57135"/>
    <property type="gene ID" value="RchiOBHm_Chr1g0344951"/>
</dbReference>
<keyword evidence="3" id="KW-1185">Reference proteome</keyword>